<dbReference type="InterPro" id="IPR015919">
    <property type="entry name" value="Cadherin-like_sf"/>
</dbReference>
<evidence type="ECO:0000256" key="5">
    <source>
        <dbReference type="SAM" id="SignalP"/>
    </source>
</evidence>
<dbReference type="EMBL" id="JJMP01000001">
    <property type="protein sequence ID" value="RYC53146.1"/>
    <property type="molecule type" value="Genomic_DNA"/>
</dbReference>
<evidence type="ECO:0000313" key="8">
    <source>
        <dbReference type="Proteomes" id="UP000290261"/>
    </source>
</evidence>
<sequence length="576" mass="60160">MNIINIKPKIMNKKIKQSYLFILSVLLITIGCSNDDNAGSNIEVGLQDLEVTIDENPTDGQVIGTIGTDGSAGQGFSITSQTPSGALSIDPTSGEVTVDDASLFDFEANSTLTATVTAENAENTVTVTVNLNNVSEVSAQSLEVSIDENPVDGQVLGTLQVTGSTSGFAITTQSPQGAMNIDANTGEITVSDASLFDFETNPLLTATVSIVDAQNPVSVTVNLNDVLEITIQDFTVTVDENPNDGQVLGNIQANGNGTLSYSITAQSPVGAMAINTGTGELTVLDPNLFDFETNPVITADISVTDGTESISATATINLNDVDEVSATNTNLTIDENPSNGDVIGVLQASGSNLTYTITFQNPAGAFNINQNTGELSVADETLFDFETNPNMLATISVSNGTQTVSANAFVALNDLNEIGEFKYGGIIFWIDPASNNSSGLVVSLNVQATNVPWGCLGIATGATGTAIGTGQTNTDIIMASSCASGSAAEIASNLNENGFDDWFLPSADELNELYSNVSIVGNAITSNGGDVISNSYWSSTEVDINDAIWWNINQGFNIPKDNDFLGVRAIRAFTDF</sequence>
<protein>
    <recommendedName>
        <fullName evidence="6">Cadherin domain-containing protein</fullName>
    </recommendedName>
</protein>
<gene>
    <name evidence="7" type="ORF">DN53_02705</name>
</gene>
<dbReference type="InterPro" id="IPR002126">
    <property type="entry name" value="Cadherin-like_dom"/>
</dbReference>
<keyword evidence="5" id="KW-0732">Signal</keyword>
<keyword evidence="8" id="KW-1185">Reference proteome</keyword>
<keyword evidence="2" id="KW-0677">Repeat</keyword>
<reference evidence="7 8" key="1">
    <citation type="submission" date="2014-04" db="EMBL/GenBank/DDBJ databases">
        <title>Whole genome of Muricauda olearia.</title>
        <authorList>
            <person name="Zhang X.-H."/>
            <person name="Tang K."/>
        </authorList>
    </citation>
    <scope>NUCLEOTIDE SEQUENCE [LARGE SCALE GENOMIC DNA]</scope>
    <source>
        <strain evidence="7 8">Th120</strain>
    </source>
</reference>
<feature type="domain" description="Cadherin" evidence="6">
    <location>
        <begin position="343"/>
        <end position="420"/>
    </location>
</feature>
<keyword evidence="4" id="KW-0472">Membrane</keyword>
<dbReference type="GO" id="GO:0008013">
    <property type="term" value="F:beta-catenin binding"/>
    <property type="evidence" value="ECO:0007669"/>
    <property type="project" value="TreeGrafter"/>
</dbReference>
<dbReference type="Proteomes" id="UP000290261">
    <property type="component" value="Unassembled WGS sequence"/>
</dbReference>
<dbReference type="Gene3D" id="2.60.40.60">
    <property type="entry name" value="Cadherins"/>
    <property type="match status" value="4"/>
</dbReference>
<feature type="domain" description="Cadherin" evidence="6">
    <location>
        <begin position="159"/>
        <end position="231"/>
    </location>
</feature>
<evidence type="ECO:0000313" key="7">
    <source>
        <dbReference type="EMBL" id="RYC53146.1"/>
    </source>
</evidence>
<dbReference type="GO" id="GO:0016342">
    <property type="term" value="C:catenin complex"/>
    <property type="evidence" value="ECO:0007669"/>
    <property type="project" value="TreeGrafter"/>
</dbReference>
<accession>A0A444VR13</accession>
<evidence type="ECO:0000256" key="3">
    <source>
        <dbReference type="ARBA" id="ARBA00022837"/>
    </source>
</evidence>
<dbReference type="CDD" id="cd11304">
    <property type="entry name" value="Cadherin_repeat"/>
    <property type="match status" value="4"/>
</dbReference>
<feature type="domain" description="Cadherin" evidence="6">
    <location>
        <begin position="248"/>
        <end position="326"/>
    </location>
</feature>
<dbReference type="SUPFAM" id="SSF49313">
    <property type="entry name" value="Cadherin-like"/>
    <property type="match status" value="4"/>
</dbReference>
<dbReference type="GO" id="GO:0045296">
    <property type="term" value="F:cadherin binding"/>
    <property type="evidence" value="ECO:0007669"/>
    <property type="project" value="TreeGrafter"/>
</dbReference>
<feature type="signal peptide" evidence="5">
    <location>
        <begin position="1"/>
        <end position="38"/>
    </location>
</feature>
<evidence type="ECO:0000256" key="4">
    <source>
        <dbReference type="ARBA" id="ARBA00023136"/>
    </source>
</evidence>
<dbReference type="GO" id="GO:0016477">
    <property type="term" value="P:cell migration"/>
    <property type="evidence" value="ECO:0007669"/>
    <property type="project" value="TreeGrafter"/>
</dbReference>
<keyword evidence="3" id="KW-0106">Calcium</keyword>
<evidence type="ECO:0000259" key="6">
    <source>
        <dbReference type="SMART" id="SM00112"/>
    </source>
</evidence>
<dbReference type="SMART" id="SM00112">
    <property type="entry name" value="CA"/>
    <property type="match status" value="4"/>
</dbReference>
<dbReference type="PANTHER" id="PTHR24027">
    <property type="entry name" value="CADHERIN-23"/>
    <property type="match status" value="1"/>
</dbReference>
<name>A0A444VR13_9FLAO</name>
<comment type="caution">
    <text evidence="7">The sequence shown here is derived from an EMBL/GenBank/DDBJ whole genome shotgun (WGS) entry which is preliminary data.</text>
</comment>
<evidence type="ECO:0000256" key="2">
    <source>
        <dbReference type="ARBA" id="ARBA00022737"/>
    </source>
</evidence>
<dbReference type="GO" id="GO:0005509">
    <property type="term" value="F:calcium ion binding"/>
    <property type="evidence" value="ECO:0007669"/>
    <property type="project" value="InterPro"/>
</dbReference>
<proteinExistence type="predicted"/>
<feature type="chain" id="PRO_5019463959" description="Cadherin domain-containing protein" evidence="5">
    <location>
        <begin position="39"/>
        <end position="576"/>
    </location>
</feature>
<organism evidence="7 8">
    <name type="scientific">Flagellimonas olearia</name>
    <dbReference type="NCBI Taxonomy" id="552546"/>
    <lineage>
        <taxon>Bacteria</taxon>
        <taxon>Pseudomonadati</taxon>
        <taxon>Bacteroidota</taxon>
        <taxon>Flavobacteriia</taxon>
        <taxon>Flavobacteriales</taxon>
        <taxon>Flavobacteriaceae</taxon>
        <taxon>Flagellimonas</taxon>
    </lineage>
</organism>
<evidence type="ECO:0000256" key="1">
    <source>
        <dbReference type="ARBA" id="ARBA00004370"/>
    </source>
</evidence>
<dbReference type="PANTHER" id="PTHR24027:SF442">
    <property type="entry name" value="PROTOCADHERIN-15 ISOFORM X1"/>
    <property type="match status" value="1"/>
</dbReference>
<dbReference type="InterPro" id="IPR039808">
    <property type="entry name" value="Cadherin"/>
</dbReference>
<comment type="subcellular location">
    <subcellularLocation>
        <location evidence="1">Membrane</location>
    </subcellularLocation>
</comment>
<feature type="domain" description="Cadherin" evidence="6">
    <location>
        <begin position="63"/>
        <end position="139"/>
    </location>
</feature>
<dbReference type="AlphaFoldDB" id="A0A444VR13"/>
<dbReference type="GO" id="GO:0007156">
    <property type="term" value="P:homophilic cell adhesion via plasma membrane adhesion molecules"/>
    <property type="evidence" value="ECO:0007669"/>
    <property type="project" value="InterPro"/>
</dbReference>
<dbReference type="PROSITE" id="PS51257">
    <property type="entry name" value="PROKAR_LIPOPROTEIN"/>
    <property type="match status" value="1"/>
</dbReference>